<organism evidence="2 3">
    <name type="scientific">Cupriavidus numazuensis</name>
    <dbReference type="NCBI Taxonomy" id="221992"/>
    <lineage>
        <taxon>Bacteria</taxon>
        <taxon>Pseudomonadati</taxon>
        <taxon>Pseudomonadota</taxon>
        <taxon>Betaproteobacteria</taxon>
        <taxon>Burkholderiales</taxon>
        <taxon>Burkholderiaceae</taxon>
        <taxon>Cupriavidus</taxon>
    </lineage>
</organism>
<evidence type="ECO:0000313" key="2">
    <source>
        <dbReference type="EMBL" id="CAG2159768.1"/>
    </source>
</evidence>
<accession>A0ABM8TTH0</accession>
<evidence type="ECO:0008006" key="4">
    <source>
        <dbReference type="Google" id="ProtNLM"/>
    </source>
</evidence>
<dbReference type="Gene3D" id="3.40.50.300">
    <property type="entry name" value="P-loop containing nucleotide triphosphate hydrolases"/>
    <property type="match status" value="2"/>
</dbReference>
<dbReference type="SUPFAM" id="SSF52540">
    <property type="entry name" value="P-loop containing nucleoside triphosphate hydrolases"/>
    <property type="match status" value="1"/>
</dbReference>
<reference evidence="2 3" key="1">
    <citation type="submission" date="2021-03" db="EMBL/GenBank/DDBJ databases">
        <authorList>
            <person name="Peeters C."/>
        </authorList>
    </citation>
    <scope>NUCLEOTIDE SEQUENCE [LARGE SCALE GENOMIC DNA]</scope>
    <source>
        <strain evidence="2 3">LMG 26411</strain>
    </source>
</reference>
<keyword evidence="3" id="KW-1185">Reference proteome</keyword>
<protein>
    <recommendedName>
        <fullName evidence="4">Nuclease SbcCD subunit C</fullName>
    </recommendedName>
</protein>
<dbReference type="Proteomes" id="UP000672657">
    <property type="component" value="Unassembled WGS sequence"/>
</dbReference>
<dbReference type="PANTHER" id="PTHR32114:SF2">
    <property type="entry name" value="ABC TRANSPORTER ABCH.3"/>
    <property type="match status" value="1"/>
</dbReference>
<evidence type="ECO:0000313" key="3">
    <source>
        <dbReference type="Proteomes" id="UP000672657"/>
    </source>
</evidence>
<name>A0ABM8TTH0_9BURK</name>
<evidence type="ECO:0000256" key="1">
    <source>
        <dbReference type="SAM" id="Coils"/>
    </source>
</evidence>
<proteinExistence type="predicted"/>
<feature type="coiled-coil region" evidence="1">
    <location>
        <begin position="263"/>
        <end position="290"/>
    </location>
</feature>
<keyword evidence="1" id="KW-0175">Coiled coil</keyword>
<dbReference type="PANTHER" id="PTHR32114">
    <property type="entry name" value="ABC TRANSPORTER ABCH.3"/>
    <property type="match status" value="1"/>
</dbReference>
<dbReference type="InterPro" id="IPR027417">
    <property type="entry name" value="P-loop_NTPase"/>
</dbReference>
<comment type="caution">
    <text evidence="2">The sequence shown here is derived from an EMBL/GenBank/DDBJ whole genome shotgun (WGS) entry which is preliminary data.</text>
</comment>
<dbReference type="EMBL" id="CAJPVI010000064">
    <property type="protein sequence ID" value="CAG2159768.1"/>
    <property type="molecule type" value="Genomic_DNA"/>
</dbReference>
<dbReference type="RefSeq" id="WP_211957736.1">
    <property type="nucleotide sequence ID" value="NZ_CAJPVI010000064.1"/>
</dbReference>
<gene>
    <name evidence="2" type="ORF">LMG26411_06964</name>
</gene>
<sequence>MRPLKLTLTGFHGVRDGMRRDSVSLDLTDLPPGLIALVGPNGAGKTTIMDNLHPYPIMPSHASKMSVDAFSYWDHLCAPRAEKDLEWEHGGKVYRSAFAFAFRNPGKSRKAEYYLFEKDAGGDWKPVQLADGTLSDGKAETYSRCLESVLGSAEAFFTSVFSAQSRRPLASYQPGEIKRLLAELLGIDHLRDLSAKAGDVAKVLSRSLDTLQRDVLALTGKRDRAAVVAREAREIAETLNAQREARDAEAANGAKLLQERATLAAKQEANAGAEARLRELGQRQTELTRRTTLLASDAQAAAARSTARRQDLDRIVAGHRAVLVEEAAILSAAGERDAMQMVIGQKQTALASQQAIVDKLDAVQVEHAALASELKGLEQRGGTAAQLAKSLKQQADVIETVPCAEHPMHATCPLLAQAREARAGLREQVVTVESLRASYRTKLTQAQALQESLNERTAVRSTLISLQAELSRDQQSLQRLTALAARKPMLDTAREGLAQVERDLSALQEEDAIRTDRHKRDVADVQAQLGAVRRELATLATADVAGMLAQLDRQIAASREAMAAIAGRIEALIRQEGTLAAERERLELELAGLPAAEARAQALSDEIAQWKLLAKGLGNDGVIALSIDDAGPAITKIVNDLLLACYGPRFTIAIQTQTALASGEKREGFAINVIDADNDSAKDFSVMSGGQKVWINECLTRGIALYRAQDAQQPFRTLFTDEADGPLDPERKRAFMRMKREVRRLGGYEREFFISQTPDLVDEADAVIDVVALAAA</sequence>